<dbReference type="InterPro" id="IPR005913">
    <property type="entry name" value="dTDP_dehydrorham_reduct"/>
</dbReference>
<keyword evidence="2" id="KW-0560">Oxidoreductase</keyword>
<evidence type="ECO:0000256" key="2">
    <source>
        <dbReference type="RuleBase" id="RU364082"/>
    </source>
</evidence>
<feature type="domain" description="RmlD-like substrate binding" evidence="3">
    <location>
        <begin position="1"/>
        <end position="276"/>
    </location>
</feature>
<dbReference type="UniPathway" id="UPA00124"/>
<dbReference type="SUPFAM" id="SSF51735">
    <property type="entry name" value="NAD(P)-binding Rossmann-fold domains"/>
    <property type="match status" value="1"/>
</dbReference>
<evidence type="ECO:0000256" key="1">
    <source>
        <dbReference type="ARBA" id="ARBA00010944"/>
    </source>
</evidence>
<dbReference type="InterPro" id="IPR036291">
    <property type="entry name" value="NAD(P)-bd_dom_sf"/>
</dbReference>
<dbReference type="FunFam" id="3.40.50.720:FF:000159">
    <property type="entry name" value="dTDP-4-dehydrorhamnose reductase"/>
    <property type="match status" value="1"/>
</dbReference>
<dbReference type="PANTHER" id="PTHR10491:SF4">
    <property type="entry name" value="METHIONINE ADENOSYLTRANSFERASE 2 SUBUNIT BETA"/>
    <property type="match status" value="1"/>
</dbReference>
<dbReference type="EC" id="1.1.1.133" evidence="2"/>
<dbReference type="STRING" id="426703.SAMN04488100_10267"/>
<evidence type="ECO:0000313" key="7">
    <source>
        <dbReference type="Proteomes" id="UP000321425"/>
    </source>
</evidence>
<reference evidence="4 7" key="2">
    <citation type="submission" date="2019-07" db="EMBL/GenBank/DDBJ databases">
        <title>Whole genome shotgun sequence of Alkalibacterium putridalgicola NBRC 103243.</title>
        <authorList>
            <person name="Hosoyama A."/>
            <person name="Uohara A."/>
            <person name="Ohji S."/>
            <person name="Ichikawa N."/>
        </authorList>
    </citation>
    <scope>NUCLEOTIDE SEQUENCE [LARGE SCALE GENOMIC DNA]</scope>
    <source>
        <strain evidence="4 7">NBRC 103243</strain>
    </source>
</reference>
<dbReference type="InterPro" id="IPR029903">
    <property type="entry name" value="RmlD-like-bd"/>
</dbReference>
<dbReference type="Gene3D" id="3.40.50.720">
    <property type="entry name" value="NAD(P)-binding Rossmann-like Domain"/>
    <property type="match status" value="1"/>
</dbReference>
<dbReference type="OrthoDB" id="9803892at2"/>
<dbReference type="Gene3D" id="3.90.25.10">
    <property type="entry name" value="UDP-galactose 4-epimerase, domain 1"/>
    <property type="match status" value="1"/>
</dbReference>
<dbReference type="CDD" id="cd05254">
    <property type="entry name" value="dTDP_HR_like_SDR_e"/>
    <property type="match status" value="1"/>
</dbReference>
<gene>
    <name evidence="4" type="primary">rfbD</name>
    <name evidence="4" type="ORF">APU01nite_04420</name>
    <name evidence="5" type="ORF">SAMN04488100_10267</name>
</gene>
<dbReference type="RefSeq" id="WP_091486341.1">
    <property type="nucleotide sequence ID" value="NZ_BJUX01000003.1"/>
</dbReference>
<dbReference type="PANTHER" id="PTHR10491">
    <property type="entry name" value="DTDP-4-DEHYDRORHAMNOSE REDUCTASE"/>
    <property type="match status" value="1"/>
</dbReference>
<keyword evidence="7" id="KW-1185">Reference proteome</keyword>
<dbReference type="Proteomes" id="UP000321425">
    <property type="component" value="Unassembled WGS sequence"/>
</dbReference>
<evidence type="ECO:0000313" key="4">
    <source>
        <dbReference type="EMBL" id="GEK88403.1"/>
    </source>
</evidence>
<comment type="similarity">
    <text evidence="1 2">Belongs to the dTDP-4-dehydrorhamnose reductase family.</text>
</comment>
<dbReference type="GO" id="GO:0019305">
    <property type="term" value="P:dTDP-rhamnose biosynthetic process"/>
    <property type="evidence" value="ECO:0007669"/>
    <property type="project" value="UniProtKB-UniPathway"/>
</dbReference>
<dbReference type="AlphaFoldDB" id="A0A1H7QMC0"/>
<comment type="function">
    <text evidence="2">Catalyzes the reduction of dTDP-6-deoxy-L-lyxo-4-hexulose to yield dTDP-L-rhamnose.</text>
</comment>
<comment type="pathway">
    <text evidence="2">Carbohydrate biosynthesis; dTDP-L-rhamnose biosynthesis.</text>
</comment>
<evidence type="ECO:0000259" key="3">
    <source>
        <dbReference type="Pfam" id="PF04321"/>
    </source>
</evidence>
<organism evidence="5 6">
    <name type="scientific">Alkalibacterium putridalgicola</name>
    <dbReference type="NCBI Taxonomy" id="426703"/>
    <lineage>
        <taxon>Bacteria</taxon>
        <taxon>Bacillati</taxon>
        <taxon>Bacillota</taxon>
        <taxon>Bacilli</taxon>
        <taxon>Lactobacillales</taxon>
        <taxon>Carnobacteriaceae</taxon>
        <taxon>Alkalibacterium</taxon>
    </lineage>
</organism>
<dbReference type="EMBL" id="FOBL01000002">
    <property type="protein sequence ID" value="SEL49271.1"/>
    <property type="molecule type" value="Genomic_DNA"/>
</dbReference>
<proteinExistence type="inferred from homology"/>
<evidence type="ECO:0000313" key="6">
    <source>
        <dbReference type="Proteomes" id="UP000198548"/>
    </source>
</evidence>
<evidence type="ECO:0000313" key="5">
    <source>
        <dbReference type="EMBL" id="SEL49271.1"/>
    </source>
</evidence>
<accession>A0A1H7QMC0</accession>
<dbReference type="GO" id="GO:0005829">
    <property type="term" value="C:cytosol"/>
    <property type="evidence" value="ECO:0007669"/>
    <property type="project" value="TreeGrafter"/>
</dbReference>
<dbReference type="EMBL" id="BJUX01000003">
    <property type="protein sequence ID" value="GEK88403.1"/>
    <property type="molecule type" value="Genomic_DNA"/>
</dbReference>
<dbReference type="Proteomes" id="UP000198548">
    <property type="component" value="Unassembled WGS sequence"/>
</dbReference>
<reference evidence="5 6" key="1">
    <citation type="submission" date="2016-10" db="EMBL/GenBank/DDBJ databases">
        <authorList>
            <person name="de Groot N.N."/>
        </authorList>
    </citation>
    <scope>NUCLEOTIDE SEQUENCE [LARGE SCALE GENOMIC DNA]</scope>
    <source>
        <strain evidence="5 6">DSM 19182</strain>
    </source>
</reference>
<protein>
    <recommendedName>
        <fullName evidence="2">dTDP-4-dehydrorhamnose reductase</fullName>
        <ecNumber evidence="2">1.1.1.133</ecNumber>
    </recommendedName>
</protein>
<dbReference type="GO" id="GO:0008831">
    <property type="term" value="F:dTDP-4-dehydrorhamnose reductase activity"/>
    <property type="evidence" value="ECO:0007669"/>
    <property type="project" value="UniProtKB-EC"/>
</dbReference>
<dbReference type="Pfam" id="PF04321">
    <property type="entry name" value="RmlD_sub_bind"/>
    <property type="match status" value="1"/>
</dbReference>
<sequence length="280" mass="32025">MKALITGATGQLGQELQKYLTEIKVPYTAYGASEMDILDKDKVEKVISKDKPTVVFHCAAYTAVDKAEEETELNWVVNVEGTRHVAETCKNKDIPFVYISTDYVFDGKSEEMYKVDDQPNPINEYGKAKLAGEKVVQETLKKYYIIRTSWVFGEFGSNFVYTMKKLAKDRDELTIISDQIGRPTWTRTLSEFMIHLVETEQEYGTYHLSNEGTCSWYEFAKGILKDEAVAVKPIESKDYPQKAERPMHSVLDLSKSVKTGYDIPHWKKALSDILEKENNL</sequence>
<name>A0A1H7QMC0_9LACT</name>
<dbReference type="NCBIfam" id="TIGR01214">
    <property type="entry name" value="rmlD"/>
    <property type="match status" value="1"/>
</dbReference>
<keyword evidence="2" id="KW-0521">NADP</keyword>